<reference evidence="1" key="1">
    <citation type="journal article" date="2015" name="ISME J.">
        <title>Aquifer environment selects for microbial species cohorts in sediment and groundwater.</title>
        <authorList>
            <person name="Hug L.A."/>
            <person name="Thomas B.C."/>
            <person name="Brown C.T."/>
            <person name="Frischkorn K.R."/>
            <person name="Williams K.H."/>
            <person name="Tringe S.G."/>
            <person name="Banfield J.F."/>
        </authorList>
    </citation>
    <scope>NUCLEOTIDE SEQUENCE</scope>
</reference>
<evidence type="ECO:0000313" key="1">
    <source>
        <dbReference type="EMBL" id="AKQ02449.1"/>
    </source>
</evidence>
<accession>A0A0H4TP31</accession>
<protein>
    <submittedName>
        <fullName evidence="1">Uncharacterized protein</fullName>
    </submittedName>
</protein>
<sequence>MSGSFCYVGVVSSARELSQEVGEFRILPGPEDSFCASILECRNVAFVPEVPWRRHTDNHGAGTARRASTHCGVLEDEHSRLVDHYLFRSYGGLYSAEGVLEGDYPRGLFPHLQGRHDVRIRKWFQPFHIALENDMIRREP</sequence>
<name>A0A0H4TP31_9BACT</name>
<proteinExistence type="predicted"/>
<dbReference type="AlphaFoldDB" id="A0A0H4TP31"/>
<organism evidence="1">
    <name type="scientific">uncultured Parcubacteria bacterium Rifle_16ft_4_minimus_37647</name>
    <dbReference type="NCBI Taxonomy" id="1665140"/>
    <lineage>
        <taxon>Bacteria</taxon>
        <taxon>Candidatus Parcubacteria</taxon>
        <taxon>environmental samples</taxon>
    </lineage>
</organism>
<dbReference type="EMBL" id="KT007000">
    <property type="protein sequence ID" value="AKQ02449.1"/>
    <property type="molecule type" value="Genomic_DNA"/>
</dbReference>